<dbReference type="EMBL" id="AZIM01002095">
    <property type="protein sequence ID" value="ETE64812.1"/>
    <property type="molecule type" value="Genomic_DNA"/>
</dbReference>
<name>V8NTD8_OPHHA</name>
<evidence type="ECO:0000256" key="1">
    <source>
        <dbReference type="SAM" id="MobiDB-lite"/>
    </source>
</evidence>
<comment type="caution">
    <text evidence="2">The sequence shown here is derived from an EMBL/GenBank/DDBJ whole genome shotgun (WGS) entry which is preliminary data.</text>
</comment>
<feature type="non-terminal residue" evidence="2">
    <location>
        <position position="1"/>
    </location>
</feature>
<accession>V8NTD8</accession>
<dbReference type="AlphaFoldDB" id="V8NTD8"/>
<gene>
    <name evidence="2" type="ORF">L345_09418</name>
</gene>
<sequence length="154" mass="16752">MGKEGMNDGNVAVQADASNEKGAAVQVDKKGKTIQFAKRAAVPPVLGGEVVNGQGQQGDGIEQVRECQIEGEDDARMPAAFPSHKVVDCKAIPQNSEKELQDYDDPQFFLEVVEVFSPAWVLSLHPGQSRLNEKHVLDLRLNDMGYMGSELEGE</sequence>
<evidence type="ECO:0000313" key="3">
    <source>
        <dbReference type="Proteomes" id="UP000018936"/>
    </source>
</evidence>
<dbReference type="Proteomes" id="UP000018936">
    <property type="component" value="Unassembled WGS sequence"/>
</dbReference>
<organism evidence="2 3">
    <name type="scientific">Ophiophagus hannah</name>
    <name type="common">King cobra</name>
    <name type="synonym">Naja hannah</name>
    <dbReference type="NCBI Taxonomy" id="8665"/>
    <lineage>
        <taxon>Eukaryota</taxon>
        <taxon>Metazoa</taxon>
        <taxon>Chordata</taxon>
        <taxon>Craniata</taxon>
        <taxon>Vertebrata</taxon>
        <taxon>Euteleostomi</taxon>
        <taxon>Lepidosauria</taxon>
        <taxon>Squamata</taxon>
        <taxon>Bifurcata</taxon>
        <taxon>Unidentata</taxon>
        <taxon>Episquamata</taxon>
        <taxon>Toxicofera</taxon>
        <taxon>Serpentes</taxon>
        <taxon>Colubroidea</taxon>
        <taxon>Elapidae</taxon>
        <taxon>Elapinae</taxon>
        <taxon>Ophiophagus</taxon>
    </lineage>
</organism>
<evidence type="ECO:0000313" key="2">
    <source>
        <dbReference type="EMBL" id="ETE64812.1"/>
    </source>
</evidence>
<keyword evidence="3" id="KW-1185">Reference proteome</keyword>
<reference evidence="2 3" key="1">
    <citation type="journal article" date="2013" name="Proc. Natl. Acad. Sci. U.S.A.">
        <title>The king cobra genome reveals dynamic gene evolution and adaptation in the snake venom system.</title>
        <authorList>
            <person name="Vonk F.J."/>
            <person name="Casewell N.R."/>
            <person name="Henkel C.V."/>
            <person name="Heimberg A.M."/>
            <person name="Jansen H.J."/>
            <person name="McCleary R.J."/>
            <person name="Kerkkamp H.M."/>
            <person name="Vos R.A."/>
            <person name="Guerreiro I."/>
            <person name="Calvete J.J."/>
            <person name="Wuster W."/>
            <person name="Woods A.E."/>
            <person name="Logan J.M."/>
            <person name="Harrison R.A."/>
            <person name="Castoe T.A."/>
            <person name="de Koning A.P."/>
            <person name="Pollock D.D."/>
            <person name="Yandell M."/>
            <person name="Calderon D."/>
            <person name="Renjifo C."/>
            <person name="Currier R.B."/>
            <person name="Salgado D."/>
            <person name="Pla D."/>
            <person name="Sanz L."/>
            <person name="Hyder A.S."/>
            <person name="Ribeiro J.M."/>
            <person name="Arntzen J.W."/>
            <person name="van den Thillart G.E."/>
            <person name="Boetzer M."/>
            <person name="Pirovano W."/>
            <person name="Dirks R.P."/>
            <person name="Spaink H.P."/>
            <person name="Duboule D."/>
            <person name="McGlinn E."/>
            <person name="Kini R.M."/>
            <person name="Richardson M.K."/>
        </authorList>
    </citation>
    <scope>NUCLEOTIDE SEQUENCE</scope>
    <source>
        <tissue evidence="2">Blood</tissue>
    </source>
</reference>
<proteinExistence type="predicted"/>
<feature type="region of interest" description="Disordered" evidence="1">
    <location>
        <begin position="1"/>
        <end position="26"/>
    </location>
</feature>
<protein>
    <submittedName>
        <fullName evidence="2">Uncharacterized protein</fullName>
    </submittedName>
</protein>